<comment type="caution">
    <text evidence="1">The sequence shown here is derived from an EMBL/GenBank/DDBJ whole genome shotgun (WGS) entry which is preliminary data.</text>
</comment>
<dbReference type="EMBL" id="JANAVB010003399">
    <property type="protein sequence ID" value="KAJ6849778.1"/>
    <property type="molecule type" value="Genomic_DNA"/>
</dbReference>
<gene>
    <name evidence="2" type="ORF">M6B38_266795</name>
    <name evidence="3" type="ORF">M6B38_266800</name>
    <name evidence="1" type="ORF">M6B38_359605</name>
</gene>
<dbReference type="AlphaFoldDB" id="A0AAX6GKG1"/>
<evidence type="ECO:0000313" key="4">
    <source>
        <dbReference type="Proteomes" id="UP001140949"/>
    </source>
</evidence>
<keyword evidence="4" id="KW-1185">Reference proteome</keyword>
<dbReference type="EMBL" id="JANAVB010003399">
    <property type="protein sequence ID" value="KAJ6849777.1"/>
    <property type="molecule type" value="Genomic_DNA"/>
</dbReference>
<reference evidence="1" key="2">
    <citation type="submission" date="2023-04" db="EMBL/GenBank/DDBJ databases">
        <authorList>
            <person name="Bruccoleri R.E."/>
            <person name="Oakeley E.J."/>
            <person name="Faust A.-M."/>
            <person name="Dessus-Babus S."/>
            <person name="Altorfer M."/>
            <person name="Burckhardt D."/>
            <person name="Oertli M."/>
            <person name="Naumann U."/>
            <person name="Petersen F."/>
            <person name="Wong J."/>
        </authorList>
    </citation>
    <scope>NUCLEOTIDE SEQUENCE</scope>
    <source>
        <strain evidence="1">GSM-AAB239-AS_SAM_17_03QT</strain>
        <tissue evidence="1">Leaf</tissue>
    </source>
</reference>
<evidence type="ECO:0000313" key="3">
    <source>
        <dbReference type="EMBL" id="KAJ6849778.1"/>
    </source>
</evidence>
<sequence length="212" mass="22153">MIPFISSVYRVNTSGPDTAEASYATRFLSMTSVFTSRVTTGRYTVAVLASNSTVVTSPLLGWNWIPAAQSSATDGIAISSARAGLSTWAPPVPSSSDLALPPPTSWLKQLLTGCFTIEKIGSALTTFQGNFTTSLTGFAATTRLTMRIGPLLLPERNEVQTQVNAFLTTPVLSAPSTSSTNSLALPSRSPSPFSSSAIIFSPVPAALGTTTQ</sequence>
<name>A0AAX6GKG1_IRIPA</name>
<dbReference type="Proteomes" id="UP001140949">
    <property type="component" value="Unassembled WGS sequence"/>
</dbReference>
<protein>
    <submittedName>
        <fullName evidence="1">UPF0481 protein</fullName>
    </submittedName>
</protein>
<accession>A0AAX6GKG1</accession>
<organism evidence="1 4">
    <name type="scientific">Iris pallida</name>
    <name type="common">Sweet iris</name>
    <dbReference type="NCBI Taxonomy" id="29817"/>
    <lineage>
        <taxon>Eukaryota</taxon>
        <taxon>Viridiplantae</taxon>
        <taxon>Streptophyta</taxon>
        <taxon>Embryophyta</taxon>
        <taxon>Tracheophyta</taxon>
        <taxon>Spermatophyta</taxon>
        <taxon>Magnoliopsida</taxon>
        <taxon>Liliopsida</taxon>
        <taxon>Asparagales</taxon>
        <taxon>Iridaceae</taxon>
        <taxon>Iridoideae</taxon>
        <taxon>Irideae</taxon>
        <taxon>Iris</taxon>
    </lineage>
</organism>
<reference evidence="1" key="1">
    <citation type="journal article" date="2023" name="GigaByte">
        <title>Genome assembly of the bearded iris, Iris pallida Lam.</title>
        <authorList>
            <person name="Bruccoleri R.E."/>
            <person name="Oakeley E.J."/>
            <person name="Faust A.M.E."/>
            <person name="Altorfer M."/>
            <person name="Dessus-Babus S."/>
            <person name="Burckhardt D."/>
            <person name="Oertli M."/>
            <person name="Naumann U."/>
            <person name="Petersen F."/>
            <person name="Wong J."/>
        </authorList>
    </citation>
    <scope>NUCLEOTIDE SEQUENCE</scope>
    <source>
        <strain evidence="1">GSM-AAB239-AS_SAM_17_03QT</strain>
    </source>
</reference>
<evidence type="ECO:0000313" key="2">
    <source>
        <dbReference type="EMBL" id="KAJ6849777.1"/>
    </source>
</evidence>
<proteinExistence type="predicted"/>
<evidence type="ECO:0000313" key="1">
    <source>
        <dbReference type="EMBL" id="KAJ6829053.1"/>
    </source>
</evidence>
<dbReference type="EMBL" id="JANAVB010018993">
    <property type="protein sequence ID" value="KAJ6829053.1"/>
    <property type="molecule type" value="Genomic_DNA"/>
</dbReference>